<keyword evidence="3" id="KW-1185">Reference proteome</keyword>
<evidence type="ECO:0000313" key="2">
    <source>
        <dbReference type="EMBL" id="MEN0642308.1"/>
    </source>
</evidence>
<feature type="transmembrane region" description="Helical" evidence="1">
    <location>
        <begin position="7"/>
        <end position="26"/>
    </location>
</feature>
<gene>
    <name evidence="2" type="ORF">MKY91_03915</name>
</gene>
<proteinExistence type="predicted"/>
<feature type="transmembrane region" description="Helical" evidence="1">
    <location>
        <begin position="72"/>
        <end position="91"/>
    </location>
</feature>
<dbReference type="RefSeq" id="WP_343129439.1">
    <property type="nucleotide sequence ID" value="NZ_JBCITK010000001.1"/>
</dbReference>
<comment type="caution">
    <text evidence="2">The sequence shown here is derived from an EMBL/GenBank/DDBJ whole genome shotgun (WGS) entry which is preliminary data.</text>
</comment>
<feature type="transmembrane region" description="Helical" evidence="1">
    <location>
        <begin position="97"/>
        <end position="118"/>
    </location>
</feature>
<organism evidence="2 3">
    <name type="scientific">Alkalicoccobacillus gibsonii</name>
    <dbReference type="NCBI Taxonomy" id="79881"/>
    <lineage>
        <taxon>Bacteria</taxon>
        <taxon>Bacillati</taxon>
        <taxon>Bacillota</taxon>
        <taxon>Bacilli</taxon>
        <taxon>Bacillales</taxon>
        <taxon>Bacillaceae</taxon>
        <taxon>Alkalicoccobacillus</taxon>
    </lineage>
</organism>
<dbReference type="Proteomes" id="UP001418796">
    <property type="component" value="Unassembled WGS sequence"/>
</dbReference>
<accession>A0ABU9VEJ1</accession>
<evidence type="ECO:0000256" key="1">
    <source>
        <dbReference type="SAM" id="Phobius"/>
    </source>
</evidence>
<protein>
    <submittedName>
        <fullName evidence="2">DUF2178 domain-containing protein</fullName>
    </submittedName>
</protein>
<keyword evidence="1" id="KW-0812">Transmembrane</keyword>
<keyword evidence="1" id="KW-0472">Membrane</keyword>
<name>A0ABU9VEJ1_9BACI</name>
<keyword evidence="1" id="KW-1133">Transmembrane helix</keyword>
<sequence>MNKKMEIFLTLWAPLVMLIIAVAFIFWEQDVWVMGILVFGIALNALTDLKLKGTNVNEDERYRYIVLKSSDMSNRITGTALIILTIVHFLFTQLEGSLVLITLLLVHYVSQALSSLLISNRY</sequence>
<reference evidence="2 3" key="1">
    <citation type="submission" date="2024-03" db="EMBL/GenBank/DDBJ databases">
        <title>Bacilli Hybrid Assemblies.</title>
        <authorList>
            <person name="Kovac J."/>
        </authorList>
    </citation>
    <scope>NUCLEOTIDE SEQUENCE [LARGE SCALE GENOMIC DNA]</scope>
    <source>
        <strain evidence="2 3">FSL R7-0666</strain>
    </source>
</reference>
<evidence type="ECO:0000313" key="3">
    <source>
        <dbReference type="Proteomes" id="UP001418796"/>
    </source>
</evidence>
<dbReference type="EMBL" id="JBCITK010000001">
    <property type="protein sequence ID" value="MEN0642308.1"/>
    <property type="molecule type" value="Genomic_DNA"/>
</dbReference>
<feature type="transmembrane region" description="Helical" evidence="1">
    <location>
        <begin position="32"/>
        <end position="51"/>
    </location>
</feature>